<evidence type="ECO:0000313" key="2">
    <source>
        <dbReference type="Proteomes" id="UP001497535"/>
    </source>
</evidence>
<proteinExistence type="predicted"/>
<evidence type="ECO:0000313" key="1">
    <source>
        <dbReference type="EMBL" id="CAK5078533.1"/>
    </source>
</evidence>
<name>A0ACB0ZJN2_MELEN</name>
<dbReference type="EMBL" id="CAVMJV010000036">
    <property type="protein sequence ID" value="CAK5078533.1"/>
    <property type="molecule type" value="Genomic_DNA"/>
</dbReference>
<comment type="caution">
    <text evidence="1">The sequence shown here is derived from an EMBL/GenBank/DDBJ whole genome shotgun (WGS) entry which is preliminary data.</text>
</comment>
<reference evidence="1" key="1">
    <citation type="submission" date="2023-11" db="EMBL/GenBank/DDBJ databases">
        <authorList>
            <person name="Poullet M."/>
        </authorList>
    </citation>
    <scope>NUCLEOTIDE SEQUENCE</scope>
    <source>
        <strain evidence="1">E1834</strain>
    </source>
</reference>
<keyword evidence="2" id="KW-1185">Reference proteome</keyword>
<accession>A0ACB0ZJN2</accession>
<protein>
    <submittedName>
        <fullName evidence="1">Uncharacterized protein</fullName>
    </submittedName>
</protein>
<organism evidence="1 2">
    <name type="scientific">Meloidogyne enterolobii</name>
    <name type="common">Root-knot nematode worm</name>
    <name type="synonym">Meloidogyne mayaguensis</name>
    <dbReference type="NCBI Taxonomy" id="390850"/>
    <lineage>
        <taxon>Eukaryota</taxon>
        <taxon>Metazoa</taxon>
        <taxon>Ecdysozoa</taxon>
        <taxon>Nematoda</taxon>
        <taxon>Chromadorea</taxon>
        <taxon>Rhabditida</taxon>
        <taxon>Tylenchina</taxon>
        <taxon>Tylenchomorpha</taxon>
        <taxon>Tylenchoidea</taxon>
        <taxon>Meloidogynidae</taxon>
        <taxon>Meloidogyninae</taxon>
        <taxon>Meloidogyne</taxon>
    </lineage>
</organism>
<dbReference type="Proteomes" id="UP001497535">
    <property type="component" value="Unassembled WGS sequence"/>
</dbReference>
<sequence>MFFALFYLFLSPFPSGAFYFFPFSLTLTRNWRVPREDSAAISNLVLEFSKALSSLFFCSFFSFSLIFVVVLLLLPASVVDDHHHLQSFNASTASIFSSLLDIFIFL</sequence>
<gene>
    <name evidence="1" type="ORF">MENTE1834_LOCUS25593</name>
</gene>